<dbReference type="NCBIfam" id="TIGR02464">
    <property type="entry name" value="ribofla_fusion"/>
    <property type="match status" value="1"/>
</dbReference>
<reference evidence="4 5" key="1">
    <citation type="submission" date="2020-08" db="EMBL/GenBank/DDBJ databases">
        <title>Genomic Encyclopedia of Type Strains, Phase III (KMG-III): the genomes of soil and plant-associated and newly described type strains.</title>
        <authorList>
            <person name="Whitman W."/>
        </authorList>
    </citation>
    <scope>NUCLEOTIDE SEQUENCE [LARGE SCALE GENOMIC DNA]</scope>
    <source>
        <strain evidence="4 5">CECT 8305</strain>
    </source>
</reference>
<dbReference type="Gene3D" id="1.10.357.40">
    <property type="entry name" value="YbiA-like"/>
    <property type="match status" value="1"/>
</dbReference>
<proteinExistence type="predicted"/>
<dbReference type="EMBL" id="JACHJL010000006">
    <property type="protein sequence ID" value="MBB5936033.1"/>
    <property type="molecule type" value="Genomic_DNA"/>
</dbReference>
<evidence type="ECO:0000256" key="2">
    <source>
        <dbReference type="ARBA" id="ARBA00000751"/>
    </source>
</evidence>
<organism evidence="4 5">
    <name type="scientific">Streptomyces zagrosensis</name>
    <dbReference type="NCBI Taxonomy" id="1042984"/>
    <lineage>
        <taxon>Bacteria</taxon>
        <taxon>Bacillati</taxon>
        <taxon>Actinomycetota</taxon>
        <taxon>Actinomycetes</taxon>
        <taxon>Kitasatosporales</taxon>
        <taxon>Streptomycetaceae</taxon>
        <taxon>Streptomyces</taxon>
    </lineage>
</organism>
<sequence>MALTKTSPDTVNEHSGPGTVAELVKRAADGERFEYVCFWGHQPRRDGTVGAERFSQWWPAPFTIDEVAYATAEHWMMAGKARLFSDAEAEQRAIGAAHPGQAKKAGRSVRGCNGAVWHERRFELAVRGSVAEFEQHPALRDYLLGAGTRVLVETSPVDRVWGIGLAAAGDRTVAPEQWQGLNLLGFALMEARHRLA</sequence>
<evidence type="ECO:0000259" key="3">
    <source>
        <dbReference type="Pfam" id="PF08719"/>
    </source>
</evidence>
<comment type="catalytic activity">
    <reaction evidence="1">
        <text>5-amino-6-(5-phospho-D-ribosylamino)uracil + H2O = 5,6-diaminouracil + D-ribose 5-phosphate</text>
        <dbReference type="Rhea" id="RHEA:55020"/>
        <dbReference type="ChEBI" id="CHEBI:15377"/>
        <dbReference type="ChEBI" id="CHEBI:46252"/>
        <dbReference type="ChEBI" id="CHEBI:58453"/>
        <dbReference type="ChEBI" id="CHEBI:78346"/>
    </reaction>
</comment>
<evidence type="ECO:0000313" key="4">
    <source>
        <dbReference type="EMBL" id="MBB5936033.1"/>
    </source>
</evidence>
<dbReference type="AlphaFoldDB" id="A0A7W9UYK3"/>
<name>A0A7W9UYK3_9ACTN</name>
<feature type="domain" description="NADAR" evidence="3">
    <location>
        <begin position="49"/>
        <end position="195"/>
    </location>
</feature>
<dbReference type="CDD" id="cd15457">
    <property type="entry name" value="NADAR"/>
    <property type="match status" value="1"/>
</dbReference>
<evidence type="ECO:0000256" key="1">
    <source>
        <dbReference type="ARBA" id="ARBA00000022"/>
    </source>
</evidence>
<dbReference type="InterPro" id="IPR012816">
    <property type="entry name" value="NADAR"/>
</dbReference>
<comment type="catalytic activity">
    <reaction evidence="2">
        <text>2,5-diamino-6-hydroxy-4-(5-phosphoribosylamino)-pyrimidine + H2O = 2,5,6-triamino-4-hydroxypyrimidine + D-ribose 5-phosphate</text>
        <dbReference type="Rhea" id="RHEA:23436"/>
        <dbReference type="ChEBI" id="CHEBI:15377"/>
        <dbReference type="ChEBI" id="CHEBI:58614"/>
        <dbReference type="ChEBI" id="CHEBI:78346"/>
        <dbReference type="ChEBI" id="CHEBI:137796"/>
    </reaction>
</comment>
<dbReference type="Pfam" id="PF08719">
    <property type="entry name" value="NADAR"/>
    <property type="match status" value="1"/>
</dbReference>
<keyword evidence="5" id="KW-1185">Reference proteome</keyword>
<protein>
    <recommendedName>
        <fullName evidence="3">NADAR domain-containing protein</fullName>
    </recommendedName>
</protein>
<dbReference type="Proteomes" id="UP000588098">
    <property type="component" value="Unassembled WGS sequence"/>
</dbReference>
<dbReference type="InterPro" id="IPR037238">
    <property type="entry name" value="YbiA-like_sf"/>
</dbReference>
<accession>A0A7W9UYK3</accession>
<dbReference type="RefSeq" id="WP_184572654.1">
    <property type="nucleotide sequence ID" value="NZ_JACHJL010000006.1"/>
</dbReference>
<comment type="caution">
    <text evidence="4">The sequence shown here is derived from an EMBL/GenBank/DDBJ whole genome shotgun (WGS) entry which is preliminary data.</text>
</comment>
<gene>
    <name evidence="4" type="ORF">FHS42_003102</name>
</gene>
<evidence type="ECO:0000313" key="5">
    <source>
        <dbReference type="Proteomes" id="UP000588098"/>
    </source>
</evidence>
<dbReference type="SUPFAM" id="SSF143990">
    <property type="entry name" value="YbiA-like"/>
    <property type="match status" value="1"/>
</dbReference>